<accession>A0A1W6SPT0</accession>
<protein>
    <recommendedName>
        <fullName evidence="3">Cobalamin biosynthesis protein CbiX</fullName>
    </recommendedName>
</protein>
<reference evidence="1 2" key="1">
    <citation type="journal article" date="2015" name="Int. J. Syst. Evol. Microbiol.">
        <title>Nitrosospira lacus sp. nov., a psychrotolerant, ammonia-oxidizing bacterium from sandy lake sediment.</title>
        <authorList>
            <person name="Urakawa H."/>
            <person name="Garcia J.C."/>
            <person name="Nielsen J.L."/>
            <person name="Le V.Q."/>
            <person name="Kozlowski J.A."/>
            <person name="Stein L.Y."/>
            <person name="Lim C.K."/>
            <person name="Pommerening-Roser A."/>
            <person name="Martens-Habbena W."/>
            <person name="Stahl D.A."/>
            <person name="Klotz M.G."/>
        </authorList>
    </citation>
    <scope>NUCLEOTIDE SEQUENCE [LARGE SCALE GENOMIC DNA]</scope>
    <source>
        <strain evidence="1 2">APG3</strain>
    </source>
</reference>
<dbReference type="AlphaFoldDB" id="A0A1W6SPT0"/>
<sequence>MTHSNPLHHFIFIYLAGFSTQKYPLLKRCYRLTLAALLATVLISPGFADENLGRQERRTGFLVVAADRGFLGNEEIIDSFQLFAKGRNASLVFVTDERTRKYLRNGADMLLRKGAECIVVIPLFISAATPRYLLVRQLLEKEKLDVPVFQARVYGESFIAVEDLTDKFRTIQEPAETGVVVVGYGAVDNDSEQKMQADWQRIAKKASAGFDFPSISVLVGYDKKDEDAEKRTIRLKHGLAEAANRNGGKGRIVVVPFHFGPRFDSMMSFNTGLKRLLPPGAHLLEDSGSDTGASINSSENTGLVTRNLATWMQREANRSQPPASGDMGVVILSHGSDFNWNETMREAVRPLMKRYKIEFAFSMADQPTIERALLKLEQRGAKTAVIVRVFAMEDSFRTPVERMAGLDIEGVAQDTYDAHAGQGHGHGAAAAVPAPRIRTSLPIQTVGGIGASPLFAAALLDRARLLSKNPARDTVILIAHGSGSDRQNELWTRALEDVAEQMRKAEGKEFHAIKVATWREDWPDKRTPWVDKIRAMVEDARKEGGSAIVIPARTTGQGPEDKFLSGLEYDLGSGFAPHPKFVQWVDEQVRAGMAQFADARRSNLTTVEAGDYAPSPEKDLWW</sequence>
<keyword evidence="2" id="KW-1185">Reference proteome</keyword>
<proteinExistence type="predicted"/>
<gene>
    <name evidence="1" type="ORF">EBAPG3_008510</name>
</gene>
<evidence type="ECO:0008006" key="3">
    <source>
        <dbReference type="Google" id="ProtNLM"/>
    </source>
</evidence>
<dbReference type="eggNOG" id="COG2138">
    <property type="taxonomic scope" value="Bacteria"/>
</dbReference>
<dbReference type="Gene3D" id="3.40.50.1400">
    <property type="match status" value="2"/>
</dbReference>
<organism evidence="1 2">
    <name type="scientific">Nitrosospira lacus</name>
    <dbReference type="NCBI Taxonomy" id="1288494"/>
    <lineage>
        <taxon>Bacteria</taxon>
        <taxon>Pseudomonadati</taxon>
        <taxon>Pseudomonadota</taxon>
        <taxon>Betaproteobacteria</taxon>
        <taxon>Nitrosomonadales</taxon>
        <taxon>Nitrosomonadaceae</taxon>
        <taxon>Nitrosospira</taxon>
    </lineage>
</organism>
<evidence type="ECO:0000313" key="1">
    <source>
        <dbReference type="EMBL" id="ARO87805.1"/>
    </source>
</evidence>
<dbReference type="Proteomes" id="UP000012179">
    <property type="component" value="Chromosome"/>
</dbReference>
<dbReference type="RefSeq" id="WP_004181175.1">
    <property type="nucleotide sequence ID" value="NZ_CP021106.3"/>
</dbReference>
<dbReference type="OrthoDB" id="1489951at2"/>
<dbReference type="EMBL" id="CP021106">
    <property type="protein sequence ID" value="ARO87805.1"/>
    <property type="molecule type" value="Genomic_DNA"/>
</dbReference>
<evidence type="ECO:0000313" key="2">
    <source>
        <dbReference type="Proteomes" id="UP000012179"/>
    </source>
</evidence>
<name>A0A1W6SPT0_9PROT</name>
<dbReference type="KEGG" id="nlc:EBAPG3_008510"/>